<dbReference type="EMBL" id="JBHTGQ010000031">
    <property type="protein sequence ID" value="MFC7750979.1"/>
    <property type="molecule type" value="Genomic_DNA"/>
</dbReference>
<protein>
    <recommendedName>
        <fullName evidence="3">Oxidoreductase</fullName>
    </recommendedName>
</protein>
<dbReference type="Proteomes" id="UP001596528">
    <property type="component" value="Unassembled WGS sequence"/>
</dbReference>
<accession>A0ABW2V4D1</accession>
<dbReference type="PANTHER" id="PTHR14097">
    <property type="entry name" value="OXIDOREDUCTASE HTATIP2"/>
    <property type="match status" value="1"/>
</dbReference>
<dbReference type="InterPro" id="IPR036291">
    <property type="entry name" value="NAD(P)-bd_dom_sf"/>
</dbReference>
<comment type="caution">
    <text evidence="1">The sequence shown here is derived from an EMBL/GenBank/DDBJ whole genome shotgun (WGS) entry which is preliminary data.</text>
</comment>
<evidence type="ECO:0000313" key="1">
    <source>
        <dbReference type="EMBL" id="MFC7750979.1"/>
    </source>
</evidence>
<sequence>MTLAGFAREAGAETFLIVSAMGANPSSRMFYNRVKGTVERELRRIGLPRTYVFRPSLLLGRREEFRAGERVAVALAPLLSPLLTGPFAKYRPIAAADVATAMRLAARSQRQDEGDWTVFESDAIARLARSGG</sequence>
<evidence type="ECO:0008006" key="3">
    <source>
        <dbReference type="Google" id="ProtNLM"/>
    </source>
</evidence>
<dbReference type="SUPFAM" id="SSF51735">
    <property type="entry name" value="NAD(P)-binding Rossmann-fold domains"/>
    <property type="match status" value="1"/>
</dbReference>
<proteinExistence type="predicted"/>
<organism evidence="1 2">
    <name type="scientific">Paenibacillus thermoaerophilus</name>
    <dbReference type="NCBI Taxonomy" id="1215385"/>
    <lineage>
        <taxon>Bacteria</taxon>
        <taxon>Bacillati</taxon>
        <taxon>Bacillota</taxon>
        <taxon>Bacilli</taxon>
        <taxon>Bacillales</taxon>
        <taxon>Paenibacillaceae</taxon>
        <taxon>Paenibacillus</taxon>
    </lineage>
</organism>
<keyword evidence="2" id="KW-1185">Reference proteome</keyword>
<reference evidence="2" key="1">
    <citation type="journal article" date="2019" name="Int. J. Syst. Evol. Microbiol.">
        <title>The Global Catalogue of Microorganisms (GCM) 10K type strain sequencing project: providing services to taxonomists for standard genome sequencing and annotation.</title>
        <authorList>
            <consortium name="The Broad Institute Genomics Platform"/>
            <consortium name="The Broad Institute Genome Sequencing Center for Infectious Disease"/>
            <person name="Wu L."/>
            <person name="Ma J."/>
        </authorList>
    </citation>
    <scope>NUCLEOTIDE SEQUENCE [LARGE SCALE GENOMIC DNA]</scope>
    <source>
        <strain evidence="2">JCM 18657</strain>
    </source>
</reference>
<dbReference type="PANTHER" id="PTHR14097:SF7">
    <property type="entry name" value="OXIDOREDUCTASE HTATIP2"/>
    <property type="match status" value="1"/>
</dbReference>
<evidence type="ECO:0000313" key="2">
    <source>
        <dbReference type="Proteomes" id="UP001596528"/>
    </source>
</evidence>
<dbReference type="RefSeq" id="WP_246068111.1">
    <property type="nucleotide sequence ID" value="NZ_JBHTGQ010000031.1"/>
</dbReference>
<gene>
    <name evidence="1" type="ORF">ACFQWB_13710</name>
</gene>
<name>A0ABW2V4D1_9BACL</name>
<dbReference type="Gene3D" id="3.40.50.720">
    <property type="entry name" value="NAD(P)-binding Rossmann-like Domain"/>
    <property type="match status" value="1"/>
</dbReference>